<evidence type="ECO:0000313" key="3">
    <source>
        <dbReference type="Proteomes" id="UP000768567"/>
    </source>
</evidence>
<gene>
    <name evidence="2" type="ORF">INF35_04660</name>
</gene>
<proteinExistence type="predicted"/>
<keyword evidence="3" id="KW-1185">Reference proteome</keyword>
<dbReference type="EMBL" id="JADCKC010000001">
    <property type="protein sequence ID" value="MBE5037076.1"/>
    <property type="molecule type" value="Genomic_DNA"/>
</dbReference>
<feature type="domain" description="DUF2229" evidence="1">
    <location>
        <begin position="2"/>
        <end position="205"/>
    </location>
</feature>
<dbReference type="InterPro" id="IPR051805">
    <property type="entry name" value="Dehydratase_Activator_Redct"/>
</dbReference>
<sequence length="307" mass="34491">MRIGIPRALYYYRYGALWKTFFSSLGCEVVVSPKTDRAILQSGIHYAIDESCLSAKIYLGHVAWLIGKCDLIFVPRMADMGRDKEFCLKFRALPDVVYNTFRTEDVRLVTCDIAVRGGSSEMKAFAELGKKLGFKKQQVFNAYLLAKQAEQQIQADNTRKLETALAKDDLKVLVSGHAYNIYDDYIGRPVMDAIRANHALPIPSDWVERESAWQSGSELTDTMPWMVNRELAGAAVQLRNKVDGIVLLSSFSCGPDSMTDEIMNRRLKNIPILTMTLDGQDGTAGMETRIESFVDILHLRKDGTVCL</sequence>
<dbReference type="Proteomes" id="UP000768567">
    <property type="component" value="Unassembled WGS sequence"/>
</dbReference>
<organism evidence="2 3">
    <name type="scientific">Gemmiger gallinarum</name>
    <dbReference type="NCBI Taxonomy" id="2779354"/>
    <lineage>
        <taxon>Bacteria</taxon>
        <taxon>Bacillati</taxon>
        <taxon>Bacillota</taxon>
        <taxon>Clostridia</taxon>
        <taxon>Eubacteriales</taxon>
        <taxon>Gemmiger</taxon>
    </lineage>
</organism>
<comment type="caution">
    <text evidence="2">The sequence shown here is derived from an EMBL/GenBank/DDBJ whole genome shotgun (WGS) entry which is preliminary data.</text>
</comment>
<protein>
    <recommendedName>
        <fullName evidence="1">DUF2229 domain-containing protein</fullName>
    </recommendedName>
</protein>
<dbReference type="Pfam" id="PF09989">
    <property type="entry name" value="DUF2229"/>
    <property type="match status" value="1"/>
</dbReference>
<reference evidence="2 3" key="1">
    <citation type="submission" date="2020-10" db="EMBL/GenBank/DDBJ databases">
        <title>ChiBAC.</title>
        <authorList>
            <person name="Zenner C."/>
            <person name="Hitch T.C.A."/>
            <person name="Clavel T."/>
        </authorList>
    </citation>
    <scope>NUCLEOTIDE SEQUENCE [LARGE SCALE GENOMIC DNA]</scope>
    <source>
        <strain evidence="2 3">DSM 109015</strain>
    </source>
</reference>
<evidence type="ECO:0000259" key="1">
    <source>
        <dbReference type="Pfam" id="PF09989"/>
    </source>
</evidence>
<evidence type="ECO:0000313" key="2">
    <source>
        <dbReference type="EMBL" id="MBE5037076.1"/>
    </source>
</evidence>
<dbReference type="PANTHER" id="PTHR32329:SF2">
    <property type="entry name" value="BIFUNCTIONAL PROTEIN [INCLUDES 2-HYDROXYACYL-COA DEHYDRATASE (N-TER) AND ITS ACTIVATOR DOMAIN (C_TERM)"/>
    <property type="match status" value="1"/>
</dbReference>
<dbReference type="InterPro" id="IPR018709">
    <property type="entry name" value="CoA_activase_DUF2229"/>
</dbReference>
<dbReference type="RefSeq" id="WP_193500336.1">
    <property type="nucleotide sequence ID" value="NZ_JADCKC010000001.1"/>
</dbReference>
<accession>A0ABR9R1Q6</accession>
<name>A0ABR9R1Q6_9FIRM</name>
<dbReference type="Gene3D" id="3.40.50.11900">
    <property type="match status" value="1"/>
</dbReference>
<dbReference type="PANTHER" id="PTHR32329">
    <property type="entry name" value="BIFUNCTIONAL PROTEIN [INCLUDES 2-HYDROXYACYL-COA DEHYDRATASE (N-TER) AND ITS ACTIVATOR DOMAIN (C_TERM)-RELATED"/>
    <property type="match status" value="1"/>
</dbReference>